<keyword evidence="4" id="KW-0539">Nucleus</keyword>
<evidence type="ECO:0000313" key="9">
    <source>
        <dbReference type="Proteomes" id="UP000215305"/>
    </source>
</evidence>
<dbReference type="STRING" id="41047.A0A397GEH3"/>
<evidence type="ECO:0000256" key="6">
    <source>
        <dbReference type="SAM" id="Phobius"/>
    </source>
</evidence>
<evidence type="ECO:0000256" key="5">
    <source>
        <dbReference type="SAM" id="MobiDB-lite"/>
    </source>
</evidence>
<keyword evidence="3" id="KW-0804">Transcription</keyword>
<evidence type="ECO:0000256" key="4">
    <source>
        <dbReference type="ARBA" id="ARBA00023242"/>
    </source>
</evidence>
<comment type="caution">
    <text evidence="8">The sequence shown here is derived from an EMBL/GenBank/DDBJ whole genome shotgun (WGS) entry which is preliminary data.</text>
</comment>
<keyword evidence="2" id="KW-0238">DNA-binding</keyword>
<evidence type="ECO:0000259" key="7">
    <source>
        <dbReference type="PROSITE" id="PS50048"/>
    </source>
</evidence>
<feature type="compositionally biased region" description="Polar residues" evidence="5">
    <location>
        <begin position="415"/>
        <end position="433"/>
    </location>
</feature>
<dbReference type="Proteomes" id="UP000215305">
    <property type="component" value="Unassembled WGS sequence"/>
</dbReference>
<evidence type="ECO:0000313" key="8">
    <source>
        <dbReference type="EMBL" id="RHZ49402.1"/>
    </source>
</evidence>
<protein>
    <recommendedName>
        <fullName evidence="7">Zn(2)-C6 fungal-type domain-containing protein</fullName>
    </recommendedName>
</protein>
<feature type="domain" description="Zn(2)-C6 fungal-type" evidence="7">
    <location>
        <begin position="278"/>
        <end position="298"/>
    </location>
</feature>
<dbReference type="GO" id="GO:0003677">
    <property type="term" value="F:DNA binding"/>
    <property type="evidence" value="ECO:0007669"/>
    <property type="project" value="UniProtKB-KW"/>
</dbReference>
<keyword evidence="6" id="KW-0472">Membrane</keyword>
<dbReference type="EMBL" id="NKHU02000179">
    <property type="protein sequence ID" value="RHZ49402.1"/>
    <property type="molecule type" value="Genomic_DNA"/>
</dbReference>
<evidence type="ECO:0000256" key="1">
    <source>
        <dbReference type="ARBA" id="ARBA00023015"/>
    </source>
</evidence>
<dbReference type="SUPFAM" id="SSF57701">
    <property type="entry name" value="Zn2/Cys6 DNA-binding domain"/>
    <property type="match status" value="1"/>
</dbReference>
<feature type="transmembrane region" description="Helical" evidence="6">
    <location>
        <begin position="38"/>
        <end position="57"/>
    </location>
</feature>
<dbReference type="AlphaFoldDB" id="A0A397GEH3"/>
<dbReference type="Pfam" id="PF00172">
    <property type="entry name" value="Zn_clus"/>
    <property type="match status" value="1"/>
</dbReference>
<dbReference type="RefSeq" id="XP_026612335.1">
    <property type="nucleotide sequence ID" value="XM_026759879.1"/>
</dbReference>
<dbReference type="SMART" id="SM00066">
    <property type="entry name" value="GAL4"/>
    <property type="match status" value="1"/>
</dbReference>
<reference evidence="8" key="1">
    <citation type="submission" date="2018-08" db="EMBL/GenBank/DDBJ databases">
        <title>Draft genome sequence of azole-resistant Aspergillus thermomutatus (Neosartorya pseudofischeri) strain HMR AF 39, isolated from a human nasal aspirate.</title>
        <authorList>
            <person name="Parent-Michaud M."/>
            <person name="Dufresne P.J."/>
            <person name="Fournier E."/>
            <person name="Martineau C."/>
            <person name="Moreira S."/>
            <person name="Perkins V."/>
            <person name="De Repentigny L."/>
            <person name="Dufresne S.F."/>
        </authorList>
    </citation>
    <scope>NUCLEOTIDE SEQUENCE [LARGE SCALE GENOMIC DNA]</scope>
    <source>
        <strain evidence="8">HMR AF 39</strain>
    </source>
</reference>
<dbReference type="InterPro" id="IPR036864">
    <property type="entry name" value="Zn2-C6_fun-type_DNA-bd_sf"/>
</dbReference>
<keyword evidence="9" id="KW-1185">Reference proteome</keyword>
<accession>A0A397GEH3</accession>
<dbReference type="GO" id="GO:0008270">
    <property type="term" value="F:zinc ion binding"/>
    <property type="evidence" value="ECO:0007669"/>
    <property type="project" value="InterPro"/>
</dbReference>
<evidence type="ECO:0000256" key="2">
    <source>
        <dbReference type="ARBA" id="ARBA00023125"/>
    </source>
</evidence>
<gene>
    <name evidence="8" type="ORF">CDV56_106260</name>
</gene>
<dbReference type="VEuPathDB" id="FungiDB:CDV56_106260"/>
<dbReference type="PROSITE" id="PS50048">
    <property type="entry name" value="ZN2_CY6_FUNGAL_2"/>
    <property type="match status" value="1"/>
</dbReference>
<dbReference type="PANTHER" id="PTHR47655">
    <property type="entry name" value="QUINIC ACID UTILIZATION ACTIVATOR"/>
    <property type="match status" value="1"/>
</dbReference>
<dbReference type="PANTHER" id="PTHR47655:SF3">
    <property type="entry name" value="ZN(II)2CYS6 TRANSCRIPTION FACTOR (EUROFUNG)"/>
    <property type="match status" value="1"/>
</dbReference>
<evidence type="ECO:0000256" key="3">
    <source>
        <dbReference type="ARBA" id="ARBA00023163"/>
    </source>
</evidence>
<sequence length="529" mass="60168">MPRRSSSKMNKKGSKLDTRPYNQHASVFFRLPREIRDIIYGQILIFPVTVHLAYVGTKTRRFRSFLCQLSEDEQPEKRLHPLCRRCRVNHHRCSPRNAPTSFDVTARSSSEVRSQARVLALLRSCRRVYDETVDMLYRENTFYIENPRTLLELPSSLSRAGLSTFRHLYLESARYGEDTPSDRLARWAAVVRVLERLDGLETLVVILRPMFGLDWEVEALEKPLEAARLPVLRVLRDPVIRMAPAATAMRSGTARKRPSDADDHCQATQAARRRISRACDRCRAQKARCDGGKPCLRCGDLIPCVYQDKKPLRRKYPAGYVEMLEEHQAYLITGLRKLYERIQQDSRLPEVDRDGNNRQIVHELLDKLGIFEETIKERRSSMTGSEADDAQPSLGRIDQNDTVSAATPRLPESSRAWSSTQVKPSPAPNSNAGLNLPRAMTLPTHVPLNTGMAQPQCSLPYHHQADLAGLSRHQRPSRVGKDCDDAAAEGRENAAIIIKDYKMMPWTREALDIEVRPTSTGIKPNERSL</sequence>
<dbReference type="OrthoDB" id="4757095at2759"/>
<dbReference type="InterPro" id="IPR056632">
    <property type="entry name" value="DUF7730"/>
</dbReference>
<dbReference type="GO" id="GO:0000981">
    <property type="term" value="F:DNA-binding transcription factor activity, RNA polymerase II-specific"/>
    <property type="evidence" value="ECO:0007669"/>
    <property type="project" value="InterPro"/>
</dbReference>
<dbReference type="GeneID" id="38128234"/>
<name>A0A397GEH3_ASPTH</name>
<dbReference type="InterPro" id="IPR001138">
    <property type="entry name" value="Zn2Cys6_DnaBD"/>
</dbReference>
<keyword evidence="1" id="KW-0805">Transcription regulation</keyword>
<keyword evidence="6" id="KW-0812">Transmembrane</keyword>
<dbReference type="InterPro" id="IPR052783">
    <property type="entry name" value="Metabolic/Drug-Res_Regulator"/>
</dbReference>
<organism evidence="8 9">
    <name type="scientific">Aspergillus thermomutatus</name>
    <name type="common">Neosartorya pseudofischeri</name>
    <dbReference type="NCBI Taxonomy" id="41047"/>
    <lineage>
        <taxon>Eukaryota</taxon>
        <taxon>Fungi</taxon>
        <taxon>Dikarya</taxon>
        <taxon>Ascomycota</taxon>
        <taxon>Pezizomycotina</taxon>
        <taxon>Eurotiomycetes</taxon>
        <taxon>Eurotiomycetidae</taxon>
        <taxon>Eurotiales</taxon>
        <taxon>Aspergillaceae</taxon>
        <taxon>Aspergillus</taxon>
        <taxon>Aspergillus subgen. Fumigati</taxon>
    </lineage>
</organism>
<dbReference type="CDD" id="cd00067">
    <property type="entry name" value="GAL4"/>
    <property type="match status" value="1"/>
</dbReference>
<feature type="region of interest" description="Disordered" evidence="5">
    <location>
        <begin position="378"/>
        <end position="437"/>
    </location>
</feature>
<keyword evidence="6" id="KW-1133">Transmembrane helix</keyword>
<proteinExistence type="predicted"/>
<dbReference type="Pfam" id="PF24864">
    <property type="entry name" value="DUF7730"/>
    <property type="match status" value="1"/>
</dbReference>
<dbReference type="Gene3D" id="4.10.240.10">
    <property type="entry name" value="Zn(2)-C6 fungal-type DNA-binding domain"/>
    <property type="match status" value="1"/>
</dbReference>